<feature type="domain" description="BAH" evidence="1">
    <location>
        <begin position="1"/>
        <end position="51"/>
    </location>
</feature>
<dbReference type="EMBL" id="WOCE01000009">
    <property type="protein sequence ID" value="KAE9606562.1"/>
    <property type="molecule type" value="Genomic_DNA"/>
</dbReference>
<proteinExistence type="predicted"/>
<evidence type="ECO:0000313" key="2">
    <source>
        <dbReference type="EMBL" id="KAE9606562.1"/>
    </source>
</evidence>
<organism evidence="2 3">
    <name type="scientific">Lupinus albus</name>
    <name type="common">White lupine</name>
    <name type="synonym">Lupinus termis</name>
    <dbReference type="NCBI Taxonomy" id="3870"/>
    <lineage>
        <taxon>Eukaryota</taxon>
        <taxon>Viridiplantae</taxon>
        <taxon>Streptophyta</taxon>
        <taxon>Embryophyta</taxon>
        <taxon>Tracheophyta</taxon>
        <taxon>Spermatophyta</taxon>
        <taxon>Magnoliopsida</taxon>
        <taxon>eudicotyledons</taxon>
        <taxon>Gunneridae</taxon>
        <taxon>Pentapetalae</taxon>
        <taxon>rosids</taxon>
        <taxon>fabids</taxon>
        <taxon>Fabales</taxon>
        <taxon>Fabaceae</taxon>
        <taxon>Papilionoideae</taxon>
        <taxon>50 kb inversion clade</taxon>
        <taxon>genistoids sensu lato</taxon>
        <taxon>core genistoids</taxon>
        <taxon>Genisteae</taxon>
        <taxon>Lupinus</taxon>
    </lineage>
</organism>
<dbReference type="Gene3D" id="2.30.30.490">
    <property type="match status" value="1"/>
</dbReference>
<name>A0A6A4PYM9_LUPAL</name>
<dbReference type="PROSITE" id="PS51038">
    <property type="entry name" value="BAH"/>
    <property type="match status" value="1"/>
</dbReference>
<evidence type="ECO:0000259" key="1">
    <source>
        <dbReference type="PROSITE" id="PS51038"/>
    </source>
</evidence>
<dbReference type="InterPro" id="IPR043151">
    <property type="entry name" value="BAH_sf"/>
</dbReference>
<dbReference type="PANTHER" id="PTHR46871">
    <property type="entry name" value="BROMO-ADJACENT HOMOLOGY (BAH) DOMAIN-CONTAINING PROTEIN"/>
    <property type="match status" value="1"/>
</dbReference>
<accession>A0A6A4PYM9</accession>
<reference evidence="3" key="1">
    <citation type="journal article" date="2020" name="Nat. Commun.">
        <title>Genome sequence of the cluster root forming white lupin.</title>
        <authorList>
            <person name="Hufnagel B."/>
            <person name="Marques A."/>
            <person name="Soriano A."/>
            <person name="Marques L."/>
            <person name="Divol F."/>
            <person name="Doumas P."/>
            <person name="Sallet E."/>
            <person name="Mancinotti D."/>
            <person name="Carrere S."/>
            <person name="Marande W."/>
            <person name="Arribat S."/>
            <person name="Keller J."/>
            <person name="Huneau C."/>
            <person name="Blein T."/>
            <person name="Aime D."/>
            <person name="Laguerre M."/>
            <person name="Taylor J."/>
            <person name="Schubert V."/>
            <person name="Nelson M."/>
            <person name="Geu-Flores F."/>
            <person name="Crespi M."/>
            <person name="Gallardo-Guerrero K."/>
            <person name="Delaux P.-M."/>
            <person name="Salse J."/>
            <person name="Berges H."/>
            <person name="Guyot R."/>
            <person name="Gouzy J."/>
            <person name="Peret B."/>
        </authorList>
    </citation>
    <scope>NUCLEOTIDE SEQUENCE [LARGE SCALE GENOMIC DNA]</scope>
    <source>
        <strain evidence="3">cv. Amiga</strain>
    </source>
</reference>
<sequence>MMMMTGQWFYRPEEAPKQGGAFWKPIDTRELFYSFQTVSSIQGLLYKRCEG</sequence>
<keyword evidence="3" id="KW-1185">Reference proteome</keyword>
<dbReference type="Proteomes" id="UP000447434">
    <property type="component" value="Chromosome 9"/>
</dbReference>
<gene>
    <name evidence="2" type="ORF">Lalb_Chr09g0320941</name>
</gene>
<dbReference type="OrthoDB" id="1922186at2759"/>
<dbReference type="GO" id="GO:0003682">
    <property type="term" value="F:chromatin binding"/>
    <property type="evidence" value="ECO:0007669"/>
    <property type="project" value="InterPro"/>
</dbReference>
<dbReference type="InterPro" id="IPR001025">
    <property type="entry name" value="BAH_dom"/>
</dbReference>
<protein>
    <submittedName>
        <fullName evidence="2">Putative BAH domain-containing protein</fullName>
    </submittedName>
</protein>
<comment type="caution">
    <text evidence="2">The sequence shown here is derived from an EMBL/GenBank/DDBJ whole genome shotgun (WGS) entry which is preliminary data.</text>
</comment>
<evidence type="ECO:0000313" key="3">
    <source>
        <dbReference type="Proteomes" id="UP000447434"/>
    </source>
</evidence>
<dbReference type="AlphaFoldDB" id="A0A6A4PYM9"/>
<dbReference type="PANTHER" id="PTHR46871:SF1">
    <property type="entry name" value="BROMO-ADJACENT HOMOLOGY (BAH) DOMAIN-CONTAINING PROTEIN"/>
    <property type="match status" value="1"/>
</dbReference>